<dbReference type="Pfam" id="PF00027">
    <property type="entry name" value="cNMP_binding"/>
    <property type="match status" value="1"/>
</dbReference>
<proteinExistence type="predicted"/>
<gene>
    <name evidence="18" type="ORF">WAT24_11640</name>
</gene>
<dbReference type="CDD" id="cd00038">
    <property type="entry name" value="CAP_ED"/>
    <property type="match status" value="1"/>
</dbReference>
<keyword evidence="13" id="KW-0238">DNA-binding</keyword>
<evidence type="ECO:0000256" key="14">
    <source>
        <dbReference type="ARBA" id="ARBA00023159"/>
    </source>
</evidence>
<name>A0ABU8JE15_9GAMM</name>
<organism evidence="18 19">
    <name type="scientific">Fulvimonas yonginensis</name>
    <dbReference type="NCBI Taxonomy" id="1495200"/>
    <lineage>
        <taxon>Bacteria</taxon>
        <taxon>Pseudomonadati</taxon>
        <taxon>Pseudomonadota</taxon>
        <taxon>Gammaproteobacteria</taxon>
        <taxon>Lysobacterales</taxon>
        <taxon>Rhodanobacteraceae</taxon>
        <taxon>Fulvimonas</taxon>
    </lineage>
</organism>
<keyword evidence="12" id="KW-0843">Virulence</keyword>
<evidence type="ECO:0000259" key="17">
    <source>
        <dbReference type="PROSITE" id="PS51063"/>
    </source>
</evidence>
<evidence type="ECO:0000256" key="16">
    <source>
        <dbReference type="ARBA" id="ARBA00031697"/>
    </source>
</evidence>
<dbReference type="SMART" id="SM00100">
    <property type="entry name" value="cNMP"/>
    <property type="match status" value="1"/>
</dbReference>
<keyword evidence="10" id="KW-0560">Oxidoreductase</keyword>
<evidence type="ECO:0000256" key="4">
    <source>
        <dbReference type="ARBA" id="ARBA00020769"/>
    </source>
</evidence>
<keyword evidence="8" id="KW-0479">Metal-binding</keyword>
<dbReference type="RefSeq" id="WP_336808042.1">
    <property type="nucleotide sequence ID" value="NZ_JBBBNY010000008.1"/>
</dbReference>
<evidence type="ECO:0000256" key="9">
    <source>
        <dbReference type="ARBA" id="ARBA00022833"/>
    </source>
</evidence>
<dbReference type="PANTHER" id="PTHR42940">
    <property type="entry name" value="ALCOHOL DEHYDROGENASE 1-RELATED"/>
    <property type="match status" value="1"/>
</dbReference>
<dbReference type="InterPro" id="IPR012318">
    <property type="entry name" value="HTH_CRP"/>
</dbReference>
<keyword evidence="11" id="KW-0805">Transcription regulation</keyword>
<dbReference type="Proteomes" id="UP001381174">
    <property type="component" value="Unassembled WGS sequence"/>
</dbReference>
<evidence type="ECO:0000256" key="3">
    <source>
        <dbReference type="ARBA" id="ARBA00011738"/>
    </source>
</evidence>
<dbReference type="InterPro" id="IPR036291">
    <property type="entry name" value="NAD(P)-bd_dom_sf"/>
</dbReference>
<comment type="subcellular location">
    <subcellularLocation>
        <location evidence="2">Cytoplasm</location>
    </subcellularLocation>
</comment>
<dbReference type="PANTHER" id="PTHR42940:SF8">
    <property type="entry name" value="VACUOLAR PROTEIN SORTING-ASSOCIATED PROTEIN 11"/>
    <property type="match status" value="1"/>
</dbReference>
<dbReference type="InterPro" id="IPR036390">
    <property type="entry name" value="WH_DNA-bd_sf"/>
</dbReference>
<keyword evidence="5" id="KW-0678">Repressor</keyword>
<dbReference type="Gene3D" id="3.90.180.10">
    <property type="entry name" value="Medium-chain alcohol dehydrogenases, catalytic domain"/>
    <property type="match status" value="1"/>
</dbReference>
<reference evidence="18 19" key="1">
    <citation type="journal article" date="2014" name="Int. J. Syst. Evol. Microbiol.">
        <title>Fulvimonas yonginensis sp. nov., isolated from greenhouse soil, and emended description of the genus Fulvimonas.</title>
        <authorList>
            <person name="Ahn J.H."/>
            <person name="Kim S.J."/>
            <person name="Weon H.Y."/>
            <person name="Hong S.B."/>
            <person name="Seok S.J."/>
            <person name="Kwon S.W."/>
        </authorList>
    </citation>
    <scope>NUCLEOTIDE SEQUENCE [LARGE SCALE GENOMIC DNA]</scope>
    <source>
        <strain evidence="18 19">KACC 16952</strain>
    </source>
</reference>
<evidence type="ECO:0000256" key="6">
    <source>
        <dbReference type="ARBA" id="ARBA00022533"/>
    </source>
</evidence>
<dbReference type="SUPFAM" id="SSF51206">
    <property type="entry name" value="cAMP-binding domain-like"/>
    <property type="match status" value="1"/>
</dbReference>
<evidence type="ECO:0000256" key="2">
    <source>
        <dbReference type="ARBA" id="ARBA00004496"/>
    </source>
</evidence>
<sequence>MATAPLLCAGLIGWRALLKTGEARSIGLYGFGAAAHLLTQVARVQGRRIFAFTRPGDTAAQAFARGQGATWAGDADMRPPEPLDAAIIFAPAGELVPLALRAVRKGGRVVCGGIHMSDIPAFPYRLLWEERELASVANLTRSDAHGFFDAAAQAAVHATTRRYPLAMANRALDDLRHGRFEGAAVLVPYAGRLLRIVTQGCAAVVGPLHRLASLQLSSPQRHEIRAMNAIAIPSLPSVPAASQLLSGAIDIEQLKRHVPVLRRKLVAGQHAYRAGQPFHAIFLVHAGFLKASELSEDGRERVTGFRMRGDLVGVESIGLAGYSCDVVALDGSEIWELPYPPVLLACLQMPELQMRLTAALAEEIRSDRAWMLALGTLSADQRVAAFLLDMAERHMRLGFSPRHFLLRMGRADIASFLALKHETVTRALSRLDRLQCIAVQRREIRVLDPDGLRRMARQGSCVH</sequence>
<dbReference type="Gene3D" id="2.60.120.10">
    <property type="entry name" value="Jelly Rolls"/>
    <property type="match status" value="1"/>
</dbReference>
<dbReference type="SUPFAM" id="SSF46785">
    <property type="entry name" value="Winged helix' DNA-binding domain"/>
    <property type="match status" value="1"/>
</dbReference>
<evidence type="ECO:0000313" key="18">
    <source>
        <dbReference type="EMBL" id="MEI7037411.1"/>
    </source>
</evidence>
<evidence type="ECO:0000313" key="19">
    <source>
        <dbReference type="Proteomes" id="UP001381174"/>
    </source>
</evidence>
<dbReference type="SUPFAM" id="SSF51735">
    <property type="entry name" value="NAD(P)-binding Rossmann-fold domains"/>
    <property type="match status" value="1"/>
</dbReference>
<feature type="domain" description="HTH crp-type" evidence="17">
    <location>
        <begin position="377"/>
        <end position="450"/>
    </location>
</feature>
<dbReference type="Pfam" id="PF13545">
    <property type="entry name" value="HTH_Crp_2"/>
    <property type="match status" value="1"/>
</dbReference>
<dbReference type="Gene3D" id="3.40.50.720">
    <property type="entry name" value="NAD(P)-binding Rossmann-like Domain"/>
    <property type="match status" value="1"/>
</dbReference>
<accession>A0ABU8JE15</accession>
<dbReference type="InterPro" id="IPR018490">
    <property type="entry name" value="cNMP-bd_dom_sf"/>
</dbReference>
<evidence type="ECO:0000256" key="1">
    <source>
        <dbReference type="ARBA" id="ARBA00001947"/>
    </source>
</evidence>
<keyword evidence="15" id="KW-0804">Transcription</keyword>
<evidence type="ECO:0000256" key="12">
    <source>
        <dbReference type="ARBA" id="ARBA00023026"/>
    </source>
</evidence>
<keyword evidence="14" id="KW-0010">Activator</keyword>
<comment type="caution">
    <text evidence="18">The sequence shown here is derived from an EMBL/GenBank/DDBJ whole genome shotgun (WGS) entry which is preliminary data.</text>
</comment>
<dbReference type="InterPro" id="IPR014710">
    <property type="entry name" value="RmlC-like_jellyroll"/>
</dbReference>
<evidence type="ECO:0000256" key="8">
    <source>
        <dbReference type="ARBA" id="ARBA00022723"/>
    </source>
</evidence>
<keyword evidence="6" id="KW-0021">Allosteric enzyme</keyword>
<dbReference type="Gene3D" id="1.10.10.10">
    <property type="entry name" value="Winged helix-like DNA-binding domain superfamily/Winged helix DNA-binding domain"/>
    <property type="match status" value="1"/>
</dbReference>
<comment type="cofactor">
    <cofactor evidence="1">
        <name>Zn(2+)</name>
        <dbReference type="ChEBI" id="CHEBI:29105"/>
    </cofactor>
</comment>
<dbReference type="PROSITE" id="PS51063">
    <property type="entry name" value="HTH_CRP_2"/>
    <property type="match status" value="1"/>
</dbReference>
<keyword evidence="19" id="KW-1185">Reference proteome</keyword>
<dbReference type="EMBL" id="JBBBNY010000008">
    <property type="protein sequence ID" value="MEI7037411.1"/>
    <property type="molecule type" value="Genomic_DNA"/>
</dbReference>
<evidence type="ECO:0000256" key="7">
    <source>
        <dbReference type="ARBA" id="ARBA00022636"/>
    </source>
</evidence>
<evidence type="ECO:0000256" key="13">
    <source>
        <dbReference type="ARBA" id="ARBA00023125"/>
    </source>
</evidence>
<dbReference type="InterPro" id="IPR000595">
    <property type="entry name" value="cNMP-bd_dom"/>
</dbReference>
<evidence type="ECO:0000256" key="5">
    <source>
        <dbReference type="ARBA" id="ARBA00022491"/>
    </source>
</evidence>
<dbReference type="InterPro" id="IPR036388">
    <property type="entry name" value="WH-like_DNA-bd_sf"/>
</dbReference>
<protein>
    <recommendedName>
        <fullName evidence="4">CRP-like protein Clp</fullName>
    </recommendedName>
    <alternativeName>
        <fullName evidence="16">Catabolite activation-like protein</fullName>
    </alternativeName>
</protein>
<evidence type="ECO:0000256" key="11">
    <source>
        <dbReference type="ARBA" id="ARBA00023015"/>
    </source>
</evidence>
<keyword evidence="7" id="KW-0973">c-di-GMP</keyword>
<keyword evidence="9" id="KW-0862">Zinc</keyword>
<dbReference type="SMART" id="SM00419">
    <property type="entry name" value="HTH_CRP"/>
    <property type="match status" value="1"/>
</dbReference>
<evidence type="ECO:0000256" key="15">
    <source>
        <dbReference type="ARBA" id="ARBA00023163"/>
    </source>
</evidence>
<comment type="subunit">
    <text evidence="3">Homodimer.</text>
</comment>
<evidence type="ECO:0000256" key="10">
    <source>
        <dbReference type="ARBA" id="ARBA00023002"/>
    </source>
</evidence>